<dbReference type="AlphaFoldDB" id="A0A942TP62"/>
<accession>A0A942TP62</accession>
<dbReference type="GO" id="GO:0042262">
    <property type="term" value="P:DNA protection"/>
    <property type="evidence" value="ECO:0007669"/>
    <property type="project" value="InterPro"/>
</dbReference>
<dbReference type="Pfam" id="PF07352">
    <property type="entry name" value="Phage_Mu_Gam"/>
    <property type="match status" value="1"/>
</dbReference>
<sequence length="189" mass="22015">MKAIEEVLEGINHEEEQSFQPFVVNDLETAAEAQRRIAFFEDQKKDIDSIIEKQIAPFLAKIEKIKAWGEEAKKEHIEKQEHYSNQLELYIRSEVEKQMESGKKPKKTINLPYGSISLKKQEPEFQKDEEHLLEYARKIGFFKIKETVDWAGIKKTHKVVDGKMINEDGEVVPGVVAIEREDKFTLKLE</sequence>
<dbReference type="RefSeq" id="WP_213110900.1">
    <property type="nucleotide sequence ID" value="NZ_JAGYPJ010000001.1"/>
</dbReference>
<evidence type="ECO:0000313" key="1">
    <source>
        <dbReference type="EMBL" id="MBS4200307.1"/>
    </source>
</evidence>
<comment type="caution">
    <text evidence="1">The sequence shown here is derived from an EMBL/GenBank/DDBJ whole genome shotgun (WGS) entry which is preliminary data.</text>
</comment>
<organism evidence="1 2">
    <name type="scientific">Lederbergia citrisecunda</name>
    <dbReference type="NCBI Taxonomy" id="2833583"/>
    <lineage>
        <taxon>Bacteria</taxon>
        <taxon>Bacillati</taxon>
        <taxon>Bacillota</taxon>
        <taxon>Bacilli</taxon>
        <taxon>Bacillales</taxon>
        <taxon>Bacillaceae</taxon>
        <taxon>Lederbergia</taxon>
    </lineage>
</organism>
<dbReference type="SUPFAM" id="SSF161266">
    <property type="entry name" value="Gam-like"/>
    <property type="match status" value="1"/>
</dbReference>
<gene>
    <name evidence="1" type="ORF">KHA93_11760</name>
</gene>
<dbReference type="InterPro" id="IPR009951">
    <property type="entry name" value="Host-nuc_inhib_Gam"/>
</dbReference>
<proteinExistence type="predicted"/>
<dbReference type="GO" id="GO:0003690">
    <property type="term" value="F:double-stranded DNA binding"/>
    <property type="evidence" value="ECO:0007669"/>
    <property type="project" value="InterPro"/>
</dbReference>
<dbReference type="Proteomes" id="UP000682713">
    <property type="component" value="Unassembled WGS sequence"/>
</dbReference>
<name>A0A942TP62_9BACI</name>
<evidence type="ECO:0000313" key="2">
    <source>
        <dbReference type="Proteomes" id="UP000682713"/>
    </source>
</evidence>
<reference evidence="1 2" key="1">
    <citation type="submission" date="2021-05" db="EMBL/GenBank/DDBJ databases">
        <title>Novel Bacillus species.</title>
        <authorList>
            <person name="Liu G."/>
        </authorList>
    </citation>
    <scope>NUCLEOTIDE SEQUENCE [LARGE SCALE GENOMIC DNA]</scope>
    <source>
        <strain evidence="1 2">FJAT-49732</strain>
    </source>
</reference>
<dbReference type="EMBL" id="JAGYPJ010000001">
    <property type="protein sequence ID" value="MBS4200307.1"/>
    <property type="molecule type" value="Genomic_DNA"/>
</dbReference>
<keyword evidence="2" id="KW-1185">Reference proteome</keyword>
<protein>
    <submittedName>
        <fullName evidence="1">Host-nuclease inhibitor Gam family protein</fullName>
    </submittedName>
</protein>